<dbReference type="InterPro" id="IPR007587">
    <property type="entry name" value="SAPS"/>
</dbReference>
<evidence type="ECO:0000256" key="2">
    <source>
        <dbReference type="ARBA" id="ARBA00023306"/>
    </source>
</evidence>
<protein>
    <recommendedName>
        <fullName evidence="6">Extragenic suppressor of kinetochore protein 1</fullName>
    </recommendedName>
</protein>
<dbReference type="OrthoDB" id="295029at2759"/>
<feature type="compositionally biased region" description="Basic and acidic residues" evidence="3">
    <location>
        <begin position="161"/>
        <end position="170"/>
    </location>
</feature>
<proteinExistence type="inferred from homology"/>
<dbReference type="EMBL" id="QLNQ01000027">
    <property type="protein sequence ID" value="RCK59180.1"/>
    <property type="molecule type" value="Genomic_DNA"/>
</dbReference>
<feature type="compositionally biased region" description="Acidic residues" evidence="3">
    <location>
        <begin position="811"/>
        <end position="828"/>
    </location>
</feature>
<dbReference type="GO" id="GO:0019888">
    <property type="term" value="F:protein phosphatase regulator activity"/>
    <property type="evidence" value="ECO:0007669"/>
    <property type="project" value="TreeGrafter"/>
</dbReference>
<evidence type="ECO:0000256" key="1">
    <source>
        <dbReference type="ARBA" id="ARBA00006180"/>
    </source>
</evidence>
<feature type="region of interest" description="Disordered" evidence="3">
    <location>
        <begin position="798"/>
        <end position="943"/>
    </location>
</feature>
<comment type="caution">
    <text evidence="4">The sequence shown here is derived from an EMBL/GenBank/DDBJ whole genome shotgun (WGS) entry which is preliminary data.</text>
</comment>
<keyword evidence="5" id="KW-1185">Reference proteome</keyword>
<evidence type="ECO:0008006" key="6">
    <source>
        <dbReference type="Google" id="ProtNLM"/>
    </source>
</evidence>
<keyword evidence="2" id="KW-0131">Cell cycle</keyword>
<dbReference type="AlphaFoldDB" id="A0A367Y0X1"/>
<dbReference type="GO" id="GO:0019903">
    <property type="term" value="F:protein phosphatase binding"/>
    <property type="evidence" value="ECO:0007669"/>
    <property type="project" value="InterPro"/>
</dbReference>
<feature type="compositionally biased region" description="Acidic residues" evidence="3">
    <location>
        <begin position="878"/>
        <end position="890"/>
    </location>
</feature>
<feature type="region of interest" description="Disordered" evidence="3">
    <location>
        <begin position="62"/>
        <end position="99"/>
    </location>
</feature>
<dbReference type="PANTHER" id="PTHR12634:SF8">
    <property type="entry name" value="FIERY MOUNTAIN, ISOFORM D"/>
    <property type="match status" value="1"/>
</dbReference>
<dbReference type="GO" id="GO:0005829">
    <property type="term" value="C:cytosol"/>
    <property type="evidence" value="ECO:0007669"/>
    <property type="project" value="TreeGrafter"/>
</dbReference>
<evidence type="ECO:0000256" key="3">
    <source>
        <dbReference type="SAM" id="MobiDB-lite"/>
    </source>
</evidence>
<accession>A0A367Y0X1</accession>
<dbReference type="GO" id="GO:0005634">
    <property type="term" value="C:nucleus"/>
    <property type="evidence" value="ECO:0007669"/>
    <property type="project" value="TreeGrafter"/>
</dbReference>
<dbReference type="Pfam" id="PF04499">
    <property type="entry name" value="SAPS"/>
    <property type="match status" value="1"/>
</dbReference>
<feature type="compositionally biased region" description="Acidic residues" evidence="3">
    <location>
        <begin position="906"/>
        <end position="928"/>
    </location>
</feature>
<organism evidence="4 5">
    <name type="scientific">Candida viswanathii</name>
    <dbReference type="NCBI Taxonomy" id="5486"/>
    <lineage>
        <taxon>Eukaryota</taxon>
        <taxon>Fungi</taxon>
        <taxon>Dikarya</taxon>
        <taxon>Ascomycota</taxon>
        <taxon>Saccharomycotina</taxon>
        <taxon>Pichiomycetes</taxon>
        <taxon>Debaryomycetaceae</taxon>
        <taxon>Candida/Lodderomyces clade</taxon>
        <taxon>Candida</taxon>
    </lineage>
</organism>
<feature type="compositionally biased region" description="Basic and acidic residues" evidence="3">
    <location>
        <begin position="798"/>
        <end position="810"/>
    </location>
</feature>
<dbReference type="Proteomes" id="UP000253472">
    <property type="component" value="Unassembled WGS sequence"/>
</dbReference>
<dbReference type="STRING" id="5486.A0A367Y0X1"/>
<evidence type="ECO:0000313" key="4">
    <source>
        <dbReference type="EMBL" id="RCK59180.1"/>
    </source>
</evidence>
<dbReference type="PANTHER" id="PTHR12634">
    <property type="entry name" value="SIT4 YEAST -ASSOCIATING PROTEIN-RELATED"/>
    <property type="match status" value="1"/>
</dbReference>
<gene>
    <name evidence="4" type="ORF">Cantr_07654</name>
</gene>
<feature type="compositionally biased region" description="Acidic residues" evidence="3">
    <location>
        <begin position="150"/>
        <end position="160"/>
    </location>
</feature>
<feature type="region of interest" description="Disordered" evidence="3">
    <location>
        <begin position="147"/>
        <end position="180"/>
    </location>
</feature>
<evidence type="ECO:0000313" key="5">
    <source>
        <dbReference type="Proteomes" id="UP000253472"/>
    </source>
</evidence>
<reference evidence="4 5" key="1">
    <citation type="submission" date="2018-06" db="EMBL/GenBank/DDBJ databases">
        <title>Whole genome sequencing of Candida tropicalis (genome annotated by CSBL at Korea University).</title>
        <authorList>
            <person name="Ahn J."/>
        </authorList>
    </citation>
    <scope>NUCLEOTIDE SEQUENCE [LARGE SCALE GENOMIC DNA]</scope>
    <source>
        <strain evidence="4 5">ATCC 20962</strain>
    </source>
</reference>
<feature type="compositionally biased region" description="Low complexity" evidence="3">
    <location>
        <begin position="82"/>
        <end position="97"/>
    </location>
</feature>
<comment type="similarity">
    <text evidence="1">Belongs to the SAPS family.</text>
</comment>
<name>A0A367Y0X1_9ASCO</name>
<sequence>MSFWPFTNPLNSNNALLKFLDSVQDVSSVTVNDLIGDPTVLLELLSELHSIKGNYNAKTGGGTNFLFQQPPPQDANGTGSDSASFTSSTNENNNSNTKDTKGTKLIEILIQPQILTGLIDCLVKSVDFFHEQSMKEEEAVLELLNAQPPETDEAEEEELEEVRSGKISKESEEEESEDDQFRRMVQAAADILSVDLWIILNRIIETPTIMNELWLIIDMKNLLESCPTVSYLVHILDQLMDTNSIELLNFIRRQKDLVDTFLAKIEVPMLMDFFFRVIQTDKPDSPTGIIETIALQNIIPKLIDILKPETSQFALDSCIPNHQLFFKQTAATDFLKALVTISSNAALAVVLETNIGPNQLTRELVSPEIVNAMINDIMLVKIKEKDGKYQTNKSGISNVCSLIIELIRKNNSDYDLNCGSYSSLLQNGDGSPGEINSYVMFQWLKDLEQNPPGPRDPIYLGDMLELFSNNLDNFAELIQMEPIHPMNVDSNILGFTRFKLSELIAELLHCSNMILLNSKKIKKIISVRDQIRSQQGKRLKKALEDQIAFPESPNIKQVTSGMDDVSLDDIHFATHSSDESNDYKKLVDTLDDVEDSEDEEPSISPENPFVCAERDKTIRADPCVGDYFKIKLLDLNILYEIISMFTRFPWNNFFHNVVFDLIQLIMNGKLNSFNSYLLNCLFATDLCNLTEVVVKSYKEDAGPRPGYMGHLILISEEIVKFTSLYKPDLISPAIVTAVQSESWNWFVNEVLLKTREVYNVVLGAEEGDEDGNDYGFDSSSVGYLDMDQPKKIILGDASNHDEFVHDNSGKDDDDEEGDGDKDCDEEAEQNNSNSKNRENEEEDDAGNDSGDDYDMNQFLVPEVNILKMTPSGDLDKHEDDDDLEDDENDGDHDTNYLENLSGSSSSEDEDSDGDGVVEDQDIAEDEDEDKSHELRRVPNHSNQ</sequence>
<feature type="compositionally biased region" description="Acidic residues" evidence="3">
    <location>
        <begin position="839"/>
        <end position="854"/>
    </location>
</feature>